<proteinExistence type="predicted"/>
<keyword evidence="3" id="KW-1185">Reference proteome</keyword>
<evidence type="ECO:0000313" key="3">
    <source>
        <dbReference type="Proteomes" id="UP000826656"/>
    </source>
</evidence>
<organism evidence="2 3">
    <name type="scientific">Solanum tuberosum</name>
    <name type="common">Potato</name>
    <dbReference type="NCBI Taxonomy" id="4113"/>
    <lineage>
        <taxon>Eukaryota</taxon>
        <taxon>Viridiplantae</taxon>
        <taxon>Streptophyta</taxon>
        <taxon>Embryophyta</taxon>
        <taxon>Tracheophyta</taxon>
        <taxon>Spermatophyta</taxon>
        <taxon>Magnoliopsida</taxon>
        <taxon>eudicotyledons</taxon>
        <taxon>Gunneridae</taxon>
        <taxon>Pentapetalae</taxon>
        <taxon>asterids</taxon>
        <taxon>lamiids</taxon>
        <taxon>Solanales</taxon>
        <taxon>Solanaceae</taxon>
        <taxon>Solanoideae</taxon>
        <taxon>Solaneae</taxon>
        <taxon>Solanum</taxon>
    </lineage>
</organism>
<evidence type="ECO:0000313" key="2">
    <source>
        <dbReference type="EMBL" id="KAH0776661.1"/>
    </source>
</evidence>
<name>A0ABQ7W7C1_SOLTU</name>
<keyword evidence="1" id="KW-0175">Coiled coil</keyword>
<accession>A0ABQ7W7C1</accession>
<dbReference type="EMBL" id="JAIVGD010000003">
    <property type="protein sequence ID" value="KAH0776661.1"/>
    <property type="molecule type" value="Genomic_DNA"/>
</dbReference>
<comment type="caution">
    <text evidence="2">The sequence shown here is derived from an EMBL/GenBank/DDBJ whole genome shotgun (WGS) entry which is preliminary data.</text>
</comment>
<reference evidence="2 3" key="1">
    <citation type="journal article" date="2021" name="bioRxiv">
        <title>Chromosome-scale and haplotype-resolved genome assembly of a tetraploid potato cultivar.</title>
        <authorList>
            <person name="Sun H."/>
            <person name="Jiao W.-B."/>
            <person name="Krause K."/>
            <person name="Campoy J.A."/>
            <person name="Goel M."/>
            <person name="Folz-Donahue K."/>
            <person name="Kukat C."/>
            <person name="Huettel B."/>
            <person name="Schneeberger K."/>
        </authorList>
    </citation>
    <scope>NUCLEOTIDE SEQUENCE [LARGE SCALE GENOMIC DNA]</scope>
    <source>
        <strain evidence="2">SolTubOtavaFocal</strain>
        <tissue evidence="2">Leaves</tissue>
    </source>
</reference>
<evidence type="ECO:0000256" key="1">
    <source>
        <dbReference type="SAM" id="Coils"/>
    </source>
</evidence>
<protein>
    <submittedName>
        <fullName evidence="2">Uncharacterized protein</fullName>
    </submittedName>
</protein>
<sequence length="145" mass="16680">MDLLYEDQKIVPKKLLNLVKNDAEQIADSMIKILNESAKDVLEETMNLILEATIIVDFKRMRETNRALEQTIVKLNKEEETNANEYTILKNAQRNSSHTSVANDSAVMTFKRRKLVRPAFDENNCRSDLNHRLPCQTLDTGNDKS</sequence>
<gene>
    <name evidence="2" type="ORF">KY290_008072</name>
</gene>
<dbReference type="Proteomes" id="UP000826656">
    <property type="component" value="Unassembled WGS sequence"/>
</dbReference>
<feature type="coiled-coil region" evidence="1">
    <location>
        <begin position="58"/>
        <end position="95"/>
    </location>
</feature>